<dbReference type="SUPFAM" id="SSF55811">
    <property type="entry name" value="Nudix"/>
    <property type="match status" value="1"/>
</dbReference>
<organism evidence="6 7">
    <name type="scientific">Saccharothrix carnea</name>
    <dbReference type="NCBI Taxonomy" id="1280637"/>
    <lineage>
        <taxon>Bacteria</taxon>
        <taxon>Bacillati</taxon>
        <taxon>Actinomycetota</taxon>
        <taxon>Actinomycetes</taxon>
        <taxon>Pseudonocardiales</taxon>
        <taxon>Pseudonocardiaceae</taxon>
        <taxon>Saccharothrix</taxon>
    </lineage>
</organism>
<dbReference type="Proteomes" id="UP000241118">
    <property type="component" value="Unassembled WGS sequence"/>
</dbReference>
<dbReference type="InterPro" id="IPR000086">
    <property type="entry name" value="NUDIX_hydrolase_dom"/>
</dbReference>
<dbReference type="InterPro" id="IPR015797">
    <property type="entry name" value="NUDIX_hydrolase-like_dom_sf"/>
</dbReference>
<reference evidence="6 7" key="1">
    <citation type="submission" date="2018-03" db="EMBL/GenBank/DDBJ databases">
        <title>Genomic Encyclopedia of Type Strains, Phase III (KMG-III): the genomes of soil and plant-associated and newly described type strains.</title>
        <authorList>
            <person name="Whitman W."/>
        </authorList>
    </citation>
    <scope>NUCLEOTIDE SEQUENCE [LARGE SCALE GENOMIC DNA]</scope>
    <source>
        <strain evidence="6 7">CGMCC 4.7097</strain>
    </source>
</reference>
<dbReference type="PANTHER" id="PTHR43736:SF5">
    <property type="entry name" value="NUDIX HYDROLASE DOMAIN-CONTAINING PROTEIN"/>
    <property type="match status" value="1"/>
</dbReference>
<comment type="caution">
    <text evidence="6">The sequence shown here is derived from an EMBL/GenBank/DDBJ whole genome shotgun (WGS) entry which is preliminary data.</text>
</comment>
<feature type="domain" description="Nudix hydrolase" evidence="5">
    <location>
        <begin position="11"/>
        <end position="146"/>
    </location>
</feature>
<dbReference type="EMBL" id="PYAX01000009">
    <property type="protein sequence ID" value="PSL53371.1"/>
    <property type="molecule type" value="Genomic_DNA"/>
</dbReference>
<name>A0A2P8I4I4_SACCR</name>
<evidence type="ECO:0000256" key="2">
    <source>
        <dbReference type="ARBA" id="ARBA00022801"/>
    </source>
</evidence>
<protein>
    <submittedName>
        <fullName evidence="6">ADP-ribose pyrophosphatase YjhB (NUDIX family)</fullName>
    </submittedName>
</protein>
<dbReference type="GO" id="GO:0016787">
    <property type="term" value="F:hydrolase activity"/>
    <property type="evidence" value="ECO:0007669"/>
    <property type="project" value="UniProtKB-KW"/>
</dbReference>
<dbReference type="PROSITE" id="PS00893">
    <property type="entry name" value="NUDIX_BOX"/>
    <property type="match status" value="1"/>
</dbReference>
<dbReference type="InterPro" id="IPR020084">
    <property type="entry name" value="NUDIX_hydrolase_CS"/>
</dbReference>
<accession>A0A2P8I4I4</accession>
<comment type="similarity">
    <text evidence="1 3">Belongs to the Nudix hydrolase family.</text>
</comment>
<evidence type="ECO:0000313" key="7">
    <source>
        <dbReference type="Proteomes" id="UP000241118"/>
    </source>
</evidence>
<evidence type="ECO:0000256" key="3">
    <source>
        <dbReference type="RuleBase" id="RU003476"/>
    </source>
</evidence>
<dbReference type="CDD" id="cd18873">
    <property type="entry name" value="NUDIX_NadM_like"/>
    <property type="match status" value="1"/>
</dbReference>
<dbReference type="PANTHER" id="PTHR43736">
    <property type="entry name" value="ADP-RIBOSE PYROPHOSPHATASE"/>
    <property type="match status" value="1"/>
</dbReference>
<evidence type="ECO:0000256" key="4">
    <source>
        <dbReference type="SAM" id="MobiDB-lite"/>
    </source>
</evidence>
<dbReference type="AlphaFoldDB" id="A0A2P8I4I4"/>
<dbReference type="PRINTS" id="PR00502">
    <property type="entry name" value="NUDIXFAMILY"/>
</dbReference>
<dbReference type="Gene3D" id="3.90.79.10">
    <property type="entry name" value="Nucleoside Triphosphate Pyrophosphohydrolase"/>
    <property type="match status" value="1"/>
</dbReference>
<evidence type="ECO:0000256" key="1">
    <source>
        <dbReference type="ARBA" id="ARBA00005582"/>
    </source>
</evidence>
<dbReference type="Pfam" id="PF00293">
    <property type="entry name" value="NUDIX"/>
    <property type="match status" value="1"/>
</dbReference>
<evidence type="ECO:0000313" key="6">
    <source>
        <dbReference type="EMBL" id="PSL53371.1"/>
    </source>
</evidence>
<dbReference type="InterPro" id="IPR020476">
    <property type="entry name" value="Nudix_hydrolase"/>
</dbReference>
<gene>
    <name evidence="6" type="ORF">B0I31_109161</name>
</gene>
<keyword evidence="7" id="KW-1185">Reference proteome</keyword>
<feature type="region of interest" description="Disordered" evidence="4">
    <location>
        <begin position="156"/>
        <end position="181"/>
    </location>
</feature>
<keyword evidence="2 3" id="KW-0378">Hydrolase</keyword>
<dbReference type="PROSITE" id="PS51462">
    <property type="entry name" value="NUDIX"/>
    <property type="match status" value="1"/>
</dbReference>
<proteinExistence type="inferred from homology"/>
<evidence type="ECO:0000259" key="5">
    <source>
        <dbReference type="PROSITE" id="PS51462"/>
    </source>
</evidence>
<sequence>MTDDVGRRRVGSDLAADVVLFAGASGVLSLLAVERAKQPFQDCLALPGGFVEAGEEPRAAAARELEEETGVRVPRAGLAEVGCYDEPGRDPRGRVVSVVYRYYVERAPRVTAASDARAARWVPLDEFLAPGADVAFDHRDIVGDAVVAWLSGGRSSTGCAGSPGAGPPPGHAGRARPVDHHGTCDHRWAPGTRPRW</sequence>